<dbReference type="InterPro" id="IPR001962">
    <property type="entry name" value="Asn_synthase"/>
</dbReference>
<evidence type="ECO:0000259" key="5">
    <source>
        <dbReference type="PROSITE" id="PS51278"/>
    </source>
</evidence>
<keyword evidence="2" id="KW-0061">Asparagine biosynthesis</keyword>
<dbReference type="Pfam" id="PF00733">
    <property type="entry name" value="Asn_synthase"/>
    <property type="match status" value="2"/>
</dbReference>
<evidence type="ECO:0000256" key="3">
    <source>
        <dbReference type="ARBA" id="ARBA00022962"/>
    </source>
</evidence>
<dbReference type="HOGENOM" id="CLU_012368_2_0_1"/>
<dbReference type="InterPro" id="IPR051857">
    <property type="entry name" value="Asn_synthetase_domain"/>
</dbReference>
<dbReference type="Gene3D" id="3.40.50.620">
    <property type="entry name" value="HUPs"/>
    <property type="match status" value="1"/>
</dbReference>
<dbReference type="GO" id="GO:0006529">
    <property type="term" value="P:asparagine biosynthetic process"/>
    <property type="evidence" value="ECO:0007669"/>
    <property type="project" value="UniProtKB-KW"/>
</dbReference>
<keyword evidence="7" id="KW-1185">Reference proteome</keyword>
<dbReference type="PANTHER" id="PTHR45937">
    <property type="entry name" value="ASPARAGINE SYNTHETASE DOMAIN-CONTAINING PROTEIN 1"/>
    <property type="match status" value="1"/>
</dbReference>
<dbReference type="InterPro" id="IPR017932">
    <property type="entry name" value="GATase_2_dom"/>
</dbReference>
<dbReference type="Proteomes" id="UP000027456">
    <property type="component" value="Unassembled WGS sequence"/>
</dbReference>
<dbReference type="AlphaFoldDB" id="A0A074SBV9"/>
<comment type="caution">
    <text evidence="6">The sequence shown here is derived from an EMBL/GenBank/DDBJ whole genome shotgun (WGS) entry which is preliminary data.</text>
</comment>
<dbReference type="SUPFAM" id="SSF52402">
    <property type="entry name" value="Adenine nucleotide alpha hydrolases-like"/>
    <property type="match status" value="1"/>
</dbReference>
<keyword evidence="3" id="KW-0315">Glutamine amidotransferase</keyword>
<feature type="domain" description="Glutamine amidotransferase type-2" evidence="5">
    <location>
        <begin position="2"/>
        <end position="209"/>
    </location>
</feature>
<dbReference type="PROSITE" id="PS51278">
    <property type="entry name" value="GATASE_TYPE_2"/>
    <property type="match status" value="1"/>
</dbReference>
<dbReference type="InterPro" id="IPR014729">
    <property type="entry name" value="Rossmann-like_a/b/a_fold"/>
</dbReference>
<feature type="compositionally biased region" description="Basic and acidic residues" evidence="4">
    <location>
        <begin position="588"/>
        <end position="598"/>
    </location>
</feature>
<organism evidence="6 7">
    <name type="scientific">Rhizoctonia solani 123E</name>
    <dbReference type="NCBI Taxonomy" id="1423351"/>
    <lineage>
        <taxon>Eukaryota</taxon>
        <taxon>Fungi</taxon>
        <taxon>Dikarya</taxon>
        <taxon>Basidiomycota</taxon>
        <taxon>Agaricomycotina</taxon>
        <taxon>Agaricomycetes</taxon>
        <taxon>Cantharellales</taxon>
        <taxon>Ceratobasidiaceae</taxon>
        <taxon>Rhizoctonia</taxon>
    </lineage>
</organism>
<reference evidence="6 7" key="1">
    <citation type="submission" date="2013-12" db="EMBL/GenBank/DDBJ databases">
        <authorList>
            <person name="Cubeta M."/>
            <person name="Pakala S."/>
            <person name="Fedorova N."/>
            <person name="Thomas E."/>
            <person name="Dean R."/>
            <person name="Jabaji S."/>
            <person name="Neate S."/>
            <person name="Toda T."/>
            <person name="Tavantzis S."/>
            <person name="Vilgalys R."/>
            <person name="Bharathan N."/>
            <person name="Pakala S."/>
            <person name="Losada L.S."/>
            <person name="Zafar N."/>
            <person name="Nierman W."/>
        </authorList>
    </citation>
    <scope>NUCLEOTIDE SEQUENCE [LARGE SCALE GENOMIC DNA]</scope>
    <source>
        <strain evidence="6 7">123E</strain>
    </source>
</reference>
<accession>A0A074SBV9</accession>
<feature type="compositionally biased region" description="Basic residues" evidence="4">
    <location>
        <begin position="331"/>
        <end position="344"/>
    </location>
</feature>
<dbReference type="Gene3D" id="3.60.20.10">
    <property type="entry name" value="Glutamine Phosphoribosylpyrophosphate, subunit 1, domain 1"/>
    <property type="match status" value="1"/>
</dbReference>
<feature type="region of interest" description="Disordered" evidence="4">
    <location>
        <begin position="576"/>
        <end position="598"/>
    </location>
</feature>
<evidence type="ECO:0000313" key="6">
    <source>
        <dbReference type="EMBL" id="KEP55105.1"/>
    </source>
</evidence>
<proteinExistence type="predicted"/>
<dbReference type="PANTHER" id="PTHR45937:SF1">
    <property type="entry name" value="ASPARAGINE SYNTHETASE DOMAIN-CONTAINING PROTEIN 1"/>
    <property type="match status" value="1"/>
</dbReference>
<evidence type="ECO:0000256" key="2">
    <source>
        <dbReference type="ARBA" id="ARBA00022888"/>
    </source>
</evidence>
<feature type="region of interest" description="Disordered" evidence="4">
    <location>
        <begin position="321"/>
        <end position="363"/>
    </location>
</feature>
<name>A0A074SBV9_9AGAM</name>
<dbReference type="STRING" id="1423351.A0A074SBV9"/>
<evidence type="ECO:0000256" key="4">
    <source>
        <dbReference type="SAM" id="MobiDB-lite"/>
    </source>
</evidence>
<dbReference type="InterPro" id="IPR029055">
    <property type="entry name" value="Ntn_hydrolases_N"/>
</dbReference>
<keyword evidence="1" id="KW-0028">Amino-acid biosynthesis</keyword>
<dbReference type="GO" id="GO:0004066">
    <property type="term" value="F:asparagine synthase (glutamine-hydrolyzing) activity"/>
    <property type="evidence" value="ECO:0007669"/>
    <property type="project" value="InterPro"/>
</dbReference>
<dbReference type="EMBL" id="AZST01000011">
    <property type="protein sequence ID" value="KEP55105.1"/>
    <property type="molecule type" value="Genomic_DNA"/>
</dbReference>
<sequence>MCGIALALLGSESARQDYPLGDYADLWKNLCSACVERGPDWSDSTRLSLHDNPKTGLDVVACSSVLHLRGPDGRQGLTRQPHIGSDGSIFAWNGEIFNGIPVEHSENDGLKLFNMIQSGRGDLPSLSHILSEFEGPYAFVYLHKPSQMLYFARDPLGQRSLLLHLPTPSEPILLLCSASNYRDVEYEEISTGGIYSITLKGTIFECAKSLTCTPRDDSMFDGWKTLNRTTPPEISSPISTEQIEDFISRLDDSVRSRVANIPSNAADIPQSQTLVARLGVLFSGGIDSSVVAYLADRHIPRDEPIDLLNVGFENPRTLGVPQNKAAQAAKVQRKRDKKERRKGLHAPEVPAAPSPGVTDEPPKAGIYDVPDRLTGLQQLEELQRLCPHRKWNFVCVNVPYEECKREEPKVMALMHPSNTVMDLSLANALYFASRGKGIIYGSDGDNYSSPAKVLLSGLGSDELLGGYSRHKIAYNQGGWDGLVSELQLDLDRLPSRNLGRDDRVISANGRESRYPFLSLVLVSYLAQLPVQIKVDPRLMLQKERSGAGMGDKTLLRLAAERLGLVLASRRTKRAMQFGSRSARMEGGTSEKKGHVVLE</sequence>
<dbReference type="OrthoDB" id="10252281at2759"/>
<evidence type="ECO:0000256" key="1">
    <source>
        <dbReference type="ARBA" id="ARBA00022605"/>
    </source>
</evidence>
<dbReference type="SUPFAM" id="SSF56235">
    <property type="entry name" value="N-terminal nucleophile aminohydrolases (Ntn hydrolases)"/>
    <property type="match status" value="1"/>
</dbReference>
<protein>
    <submittedName>
        <fullName evidence="6">Asparagine synthetase domain protein</fullName>
    </submittedName>
</protein>
<dbReference type="CDD" id="cd01991">
    <property type="entry name" value="Asn_synthase_B_C"/>
    <property type="match status" value="1"/>
</dbReference>
<gene>
    <name evidence="6" type="ORF">V565_008810</name>
</gene>
<evidence type="ECO:0000313" key="7">
    <source>
        <dbReference type="Proteomes" id="UP000027456"/>
    </source>
</evidence>